<dbReference type="RefSeq" id="WP_284103362.1">
    <property type="nucleotide sequence ID" value="NZ_JARRAF010000100.1"/>
</dbReference>
<proteinExistence type="predicted"/>
<evidence type="ECO:0000313" key="1">
    <source>
        <dbReference type="EMBL" id="MDK2127044.1"/>
    </source>
</evidence>
<keyword evidence="2" id="KW-1185">Reference proteome</keyword>
<reference evidence="1" key="1">
    <citation type="submission" date="2023-03" db="EMBL/GenBank/DDBJ databases">
        <title>Chitinimonas shenzhenensis gen. nov., sp. nov., a novel member of family Burkholderiaceae isolated from activated sludge collected in Shen Zhen, China.</title>
        <authorList>
            <person name="Wang X."/>
        </authorList>
    </citation>
    <scope>NUCLEOTIDE SEQUENCE</scope>
    <source>
        <strain evidence="1">DQS-5</strain>
    </source>
</reference>
<accession>A0ABT7E4R7</accession>
<sequence>MNVKFYRDVDGAASGFDMGDIEFAFDNIVFSTRGNPRLKAMIYLSIIELLDGLLRFKGAGRYEFVAVDSSFRILFSRKRNKVLIVHGRDSILVSMEELWQAVRNGVISFSSTKDNRIPEQDSVYMDFKESFDKFMNSTI</sequence>
<dbReference type="EMBL" id="JARRAF010000100">
    <property type="protein sequence ID" value="MDK2127044.1"/>
    <property type="molecule type" value="Genomic_DNA"/>
</dbReference>
<gene>
    <name evidence="1" type="ORF">PZA18_23675</name>
</gene>
<comment type="caution">
    <text evidence="1">The sequence shown here is derived from an EMBL/GenBank/DDBJ whole genome shotgun (WGS) entry which is preliminary data.</text>
</comment>
<protein>
    <submittedName>
        <fullName evidence="1">Uncharacterized protein</fullName>
    </submittedName>
</protein>
<organism evidence="1 2">
    <name type="scientific">Parachitinimonas caeni</name>
    <dbReference type="NCBI Taxonomy" id="3031301"/>
    <lineage>
        <taxon>Bacteria</taxon>
        <taxon>Pseudomonadati</taxon>
        <taxon>Pseudomonadota</taxon>
        <taxon>Betaproteobacteria</taxon>
        <taxon>Neisseriales</taxon>
        <taxon>Chitinibacteraceae</taxon>
        <taxon>Parachitinimonas</taxon>
    </lineage>
</organism>
<dbReference type="Proteomes" id="UP001172778">
    <property type="component" value="Unassembled WGS sequence"/>
</dbReference>
<evidence type="ECO:0000313" key="2">
    <source>
        <dbReference type="Proteomes" id="UP001172778"/>
    </source>
</evidence>
<name>A0ABT7E4R7_9NEIS</name>